<sequence length="125" mass="13952">NRLRRDTTKPLICVNGNVVIIYGRISSLIIYLSQRYYCTMEIGHTISENGDENFCPNLQNNITNTENIPGMMSDALIASTPIKLSLTKFCTPANNQPANRVVLKDISPIATHNAKNGEFRRVSPE</sequence>
<dbReference type="EMBL" id="KZ308544">
    <property type="protein sequence ID" value="KAG8231236.1"/>
    <property type="molecule type" value="Genomic_DNA"/>
</dbReference>
<dbReference type="AlphaFoldDB" id="A0A8K0KBR6"/>
<keyword evidence="2" id="KW-1185">Reference proteome</keyword>
<reference evidence="1" key="1">
    <citation type="submission" date="2013-04" db="EMBL/GenBank/DDBJ databases">
        <authorList>
            <person name="Qu J."/>
            <person name="Murali S.C."/>
            <person name="Bandaranaike D."/>
            <person name="Bellair M."/>
            <person name="Blankenburg K."/>
            <person name="Chao H."/>
            <person name="Dinh H."/>
            <person name="Doddapaneni H."/>
            <person name="Downs B."/>
            <person name="Dugan-Rocha S."/>
            <person name="Elkadiri S."/>
            <person name="Gnanaolivu R.D."/>
            <person name="Hernandez B."/>
            <person name="Javaid M."/>
            <person name="Jayaseelan J.C."/>
            <person name="Lee S."/>
            <person name="Li M."/>
            <person name="Ming W."/>
            <person name="Munidasa M."/>
            <person name="Muniz J."/>
            <person name="Nguyen L."/>
            <person name="Ongeri F."/>
            <person name="Osuji N."/>
            <person name="Pu L.-L."/>
            <person name="Puazo M."/>
            <person name="Qu C."/>
            <person name="Quiroz J."/>
            <person name="Raj R."/>
            <person name="Weissenberger G."/>
            <person name="Xin Y."/>
            <person name="Zou X."/>
            <person name="Han Y."/>
            <person name="Richards S."/>
            <person name="Worley K."/>
            <person name="Muzny D."/>
            <person name="Gibbs R."/>
        </authorList>
    </citation>
    <scope>NUCLEOTIDE SEQUENCE</scope>
    <source>
        <strain evidence="1">Sampled in the wild</strain>
    </source>
</reference>
<feature type="non-terminal residue" evidence="1">
    <location>
        <position position="1"/>
    </location>
</feature>
<dbReference type="Proteomes" id="UP000792457">
    <property type="component" value="Unassembled WGS sequence"/>
</dbReference>
<evidence type="ECO:0000313" key="2">
    <source>
        <dbReference type="Proteomes" id="UP000792457"/>
    </source>
</evidence>
<gene>
    <name evidence="1" type="ORF">J437_LFUL005910</name>
</gene>
<organism evidence="1 2">
    <name type="scientific">Ladona fulva</name>
    <name type="common">Scarce chaser dragonfly</name>
    <name type="synonym">Libellula fulva</name>
    <dbReference type="NCBI Taxonomy" id="123851"/>
    <lineage>
        <taxon>Eukaryota</taxon>
        <taxon>Metazoa</taxon>
        <taxon>Ecdysozoa</taxon>
        <taxon>Arthropoda</taxon>
        <taxon>Hexapoda</taxon>
        <taxon>Insecta</taxon>
        <taxon>Pterygota</taxon>
        <taxon>Palaeoptera</taxon>
        <taxon>Odonata</taxon>
        <taxon>Epiprocta</taxon>
        <taxon>Anisoptera</taxon>
        <taxon>Libelluloidea</taxon>
        <taxon>Libellulidae</taxon>
        <taxon>Ladona</taxon>
    </lineage>
</organism>
<proteinExistence type="predicted"/>
<comment type="caution">
    <text evidence="1">The sequence shown here is derived from an EMBL/GenBank/DDBJ whole genome shotgun (WGS) entry which is preliminary data.</text>
</comment>
<accession>A0A8K0KBR6</accession>
<reference evidence="1" key="2">
    <citation type="submission" date="2017-10" db="EMBL/GenBank/DDBJ databases">
        <title>Ladona fulva Genome sequencing and assembly.</title>
        <authorList>
            <person name="Murali S."/>
            <person name="Richards S."/>
            <person name="Bandaranaike D."/>
            <person name="Bellair M."/>
            <person name="Blankenburg K."/>
            <person name="Chao H."/>
            <person name="Dinh H."/>
            <person name="Doddapaneni H."/>
            <person name="Dugan-Rocha S."/>
            <person name="Elkadiri S."/>
            <person name="Gnanaolivu R."/>
            <person name="Hernandez B."/>
            <person name="Skinner E."/>
            <person name="Javaid M."/>
            <person name="Lee S."/>
            <person name="Li M."/>
            <person name="Ming W."/>
            <person name="Munidasa M."/>
            <person name="Muniz J."/>
            <person name="Nguyen L."/>
            <person name="Hughes D."/>
            <person name="Osuji N."/>
            <person name="Pu L.-L."/>
            <person name="Puazo M."/>
            <person name="Qu C."/>
            <person name="Quiroz J."/>
            <person name="Raj R."/>
            <person name="Weissenberger G."/>
            <person name="Xin Y."/>
            <person name="Zou X."/>
            <person name="Han Y."/>
            <person name="Worley K."/>
            <person name="Muzny D."/>
            <person name="Gibbs R."/>
        </authorList>
    </citation>
    <scope>NUCLEOTIDE SEQUENCE</scope>
    <source>
        <strain evidence="1">Sampled in the wild</strain>
    </source>
</reference>
<protein>
    <submittedName>
        <fullName evidence="1">Uncharacterized protein</fullName>
    </submittedName>
</protein>
<feature type="non-terminal residue" evidence="1">
    <location>
        <position position="125"/>
    </location>
</feature>
<name>A0A8K0KBR6_LADFU</name>
<evidence type="ECO:0000313" key="1">
    <source>
        <dbReference type="EMBL" id="KAG8231236.1"/>
    </source>
</evidence>